<dbReference type="GO" id="GO:0005886">
    <property type="term" value="C:plasma membrane"/>
    <property type="evidence" value="ECO:0007669"/>
    <property type="project" value="TreeGrafter"/>
</dbReference>
<feature type="transmembrane region" description="Helical" evidence="1">
    <location>
        <begin position="49"/>
        <end position="72"/>
    </location>
</feature>
<dbReference type="PANTHER" id="PTHR37290">
    <property type="entry name" value="INNER MEMBRANE PROTEIN YIAA-RELATED"/>
    <property type="match status" value="1"/>
</dbReference>
<feature type="transmembrane region" description="Helical" evidence="1">
    <location>
        <begin position="114"/>
        <end position="133"/>
    </location>
</feature>
<dbReference type="Pfam" id="PF05360">
    <property type="entry name" value="YiaAB"/>
    <property type="match status" value="2"/>
</dbReference>
<evidence type="ECO:0000313" key="4">
    <source>
        <dbReference type="Proteomes" id="UP000239002"/>
    </source>
</evidence>
<evidence type="ECO:0000313" key="3">
    <source>
        <dbReference type="EMBL" id="PPK96713.1"/>
    </source>
</evidence>
<organism evidence="3 4">
    <name type="scientific">Nonlabens xylanidelens</name>
    <dbReference type="NCBI Taxonomy" id="191564"/>
    <lineage>
        <taxon>Bacteria</taxon>
        <taxon>Pseudomonadati</taxon>
        <taxon>Bacteroidota</taxon>
        <taxon>Flavobacteriia</taxon>
        <taxon>Flavobacteriales</taxon>
        <taxon>Flavobacteriaceae</taxon>
        <taxon>Nonlabens</taxon>
    </lineage>
</organism>
<feature type="transmembrane region" description="Helical" evidence="1">
    <location>
        <begin position="145"/>
        <end position="161"/>
    </location>
</feature>
<dbReference type="InterPro" id="IPR038972">
    <property type="entry name" value="YiaA-like"/>
</dbReference>
<reference evidence="3 4" key="1">
    <citation type="submission" date="2018-02" db="EMBL/GenBank/DDBJ databases">
        <title>Genomic Encyclopedia of Archaeal and Bacterial Type Strains, Phase II (KMG-II): from individual species to whole genera.</title>
        <authorList>
            <person name="Goeker M."/>
        </authorList>
    </citation>
    <scope>NUCLEOTIDE SEQUENCE [LARGE SCALE GENOMIC DNA]</scope>
    <source>
        <strain evidence="3 4">DSM 16809</strain>
    </source>
</reference>
<gene>
    <name evidence="3" type="ORF">LY01_00537</name>
</gene>
<keyword evidence="1" id="KW-0812">Transmembrane</keyword>
<dbReference type="GO" id="GO:0006974">
    <property type="term" value="P:DNA damage response"/>
    <property type="evidence" value="ECO:0007669"/>
    <property type="project" value="TreeGrafter"/>
</dbReference>
<protein>
    <submittedName>
        <fullName evidence="3">Putative membrane protein YiaA</fullName>
    </submittedName>
</protein>
<dbReference type="InterPro" id="IPR008024">
    <property type="entry name" value="YiaAB"/>
</dbReference>
<keyword evidence="1" id="KW-0472">Membrane</keyword>
<evidence type="ECO:0000259" key="2">
    <source>
        <dbReference type="Pfam" id="PF05360"/>
    </source>
</evidence>
<dbReference type="Proteomes" id="UP000239002">
    <property type="component" value="Unassembled WGS sequence"/>
</dbReference>
<dbReference type="NCBIfam" id="NF008482">
    <property type="entry name" value="PRK11383.1"/>
    <property type="match status" value="1"/>
</dbReference>
<sequence>MNWAKVGYLQVRTHHIFAASKQNNMENQVNYNTEKKEVKTTEAFTGKPTAAFIAASWTALLVGMVSYCIGLWNAEMVLNEKGYYFVILLFGLFSVISVQKAVRDKQEGLAVTDMYYGISWFVTIASIVLLVIGLWNADLLLSEKGFYGMSFLLSLFASIAVQKNTRDVKFLDGN</sequence>
<dbReference type="PANTHER" id="PTHR37290:SF1">
    <property type="entry name" value="INNER MEMBRANE PROTEIN YIAA"/>
    <property type="match status" value="1"/>
</dbReference>
<comment type="caution">
    <text evidence="3">The sequence shown here is derived from an EMBL/GenBank/DDBJ whole genome shotgun (WGS) entry which is preliminary data.</text>
</comment>
<proteinExistence type="predicted"/>
<feature type="domain" description="YiaAB two helix" evidence="2">
    <location>
        <begin position="115"/>
        <end position="167"/>
    </location>
</feature>
<accession>A0A2S6IR30</accession>
<dbReference type="AlphaFoldDB" id="A0A2S6IR30"/>
<feature type="domain" description="YiaAB two helix" evidence="2">
    <location>
        <begin position="52"/>
        <end position="104"/>
    </location>
</feature>
<name>A0A2S6IR30_9FLAO</name>
<evidence type="ECO:0000256" key="1">
    <source>
        <dbReference type="SAM" id="Phobius"/>
    </source>
</evidence>
<dbReference type="EMBL" id="PTJE01000001">
    <property type="protein sequence ID" value="PPK96713.1"/>
    <property type="molecule type" value="Genomic_DNA"/>
</dbReference>
<feature type="transmembrane region" description="Helical" evidence="1">
    <location>
        <begin position="84"/>
        <end position="102"/>
    </location>
</feature>
<keyword evidence="1" id="KW-1133">Transmembrane helix</keyword>
<keyword evidence="4" id="KW-1185">Reference proteome</keyword>